<feature type="domain" description="Endonuclease GajA/Old nuclease/RecF-like AAA" evidence="1">
    <location>
        <begin position="191"/>
        <end position="346"/>
    </location>
</feature>
<organism evidence="2 3">
    <name type="scientific">Citricoccus nitrophenolicus</name>
    <dbReference type="NCBI Taxonomy" id="863575"/>
    <lineage>
        <taxon>Bacteria</taxon>
        <taxon>Bacillati</taxon>
        <taxon>Actinomycetota</taxon>
        <taxon>Actinomycetes</taxon>
        <taxon>Micrococcales</taxon>
        <taxon>Micrococcaceae</taxon>
        <taxon>Citricoccus</taxon>
    </lineage>
</organism>
<name>A0ABV0IK50_9MICC</name>
<dbReference type="Gene3D" id="3.40.50.300">
    <property type="entry name" value="P-loop containing nucleotide triphosphate hydrolases"/>
    <property type="match status" value="1"/>
</dbReference>
<proteinExistence type="predicted"/>
<dbReference type="Proteomes" id="UP001484097">
    <property type="component" value="Unassembled WGS sequence"/>
</dbReference>
<dbReference type="PANTHER" id="PTHR43581">
    <property type="entry name" value="ATP/GTP PHOSPHATASE"/>
    <property type="match status" value="1"/>
</dbReference>
<dbReference type="InterPro" id="IPR027417">
    <property type="entry name" value="P-loop_NTPase"/>
</dbReference>
<evidence type="ECO:0000259" key="1">
    <source>
        <dbReference type="Pfam" id="PF13175"/>
    </source>
</evidence>
<dbReference type="PANTHER" id="PTHR43581:SF4">
    <property type="entry name" value="ATP_GTP PHOSPHATASE"/>
    <property type="match status" value="1"/>
</dbReference>
<evidence type="ECO:0000313" key="2">
    <source>
        <dbReference type="EMBL" id="MEO9248019.1"/>
    </source>
</evidence>
<comment type="caution">
    <text evidence="2">The sequence shown here is derived from an EMBL/GenBank/DDBJ whole genome shotgun (WGS) entry which is preliminary data.</text>
</comment>
<protein>
    <submittedName>
        <fullName evidence="2">AAA family ATPase</fullName>
    </submittedName>
</protein>
<dbReference type="SUPFAM" id="SSF52540">
    <property type="entry name" value="P-loop containing nucleoside triphosphate hydrolases"/>
    <property type="match status" value="1"/>
</dbReference>
<dbReference type="RefSeq" id="WP_347920636.1">
    <property type="nucleotide sequence ID" value="NZ_JBDXMX010000004.1"/>
</dbReference>
<dbReference type="InterPro" id="IPR041685">
    <property type="entry name" value="AAA_GajA/Old/RecF-like"/>
</dbReference>
<gene>
    <name evidence="2" type="ORF">ABDK96_10025</name>
</gene>
<dbReference type="Pfam" id="PF13175">
    <property type="entry name" value="AAA_15"/>
    <property type="match status" value="1"/>
</dbReference>
<accession>A0ABV0IK50</accession>
<sequence length="585" mass="65737">MELLSVKIEKYRTIKHSAELTFDGLKVLIGANNRGKSNVLNAIKLGMDTLDSISRLPVDRDGHVLRNSLSRVQRPRLVSRQVRRSESYNWQRDYPLDLQSRKNGNHSSKIRFEFDLSEEDRRQFFGLTRSRNDGRLSVEIKYSAESTQVRFPKRGGSGYASKAKIICEFISSRLKFLYIPAIRTPDQAAMVIDQLIHEQLSTLAVNDEYRQLVSRIKEIENEKLTQVGSNLEQRMRTYLPGFVQLEVKRDSSVNPRLGGAGVEDIQVDDGVMTSLLEKGDGVKSLVTLALLHDLAERGAEEQEVLLAIDEPEAHLHPEAVHEMGEVLRRIAAERPVVIATHSQMLVNRRLLSNNIIVGNDQFEAVKRIDQVRACLGVRPFDNLSTAEFVILTEGPTDVNIITEFLMKTSELFRVHHENSVVVVTDAIGAGNIKARVQFAESMLQEVFVVVDSDQSGKAAIDALRASSFDMERARLLSIRGRGPSELEDAVKEEVQIEAFIDVTGHEAYSPTFSPAKVWSDRTRGDLRAIGVPTQEVESALLAVKKRIEELSVIDIQNSLTRDGYILFEGISGAVDKMLRRREGRI</sequence>
<dbReference type="EMBL" id="JBDXMX010000004">
    <property type="protein sequence ID" value="MEO9248019.1"/>
    <property type="molecule type" value="Genomic_DNA"/>
</dbReference>
<evidence type="ECO:0000313" key="3">
    <source>
        <dbReference type="Proteomes" id="UP001484097"/>
    </source>
</evidence>
<reference evidence="2 3" key="1">
    <citation type="submission" date="2024-05" db="EMBL/GenBank/DDBJ databases">
        <authorList>
            <person name="Yi C."/>
        </authorList>
    </citation>
    <scope>NUCLEOTIDE SEQUENCE [LARGE SCALE GENOMIC DNA]</scope>
    <source>
        <strain evidence="2 3">XS13</strain>
    </source>
</reference>
<dbReference type="InterPro" id="IPR051396">
    <property type="entry name" value="Bact_Antivir_Def_Nuclease"/>
</dbReference>
<keyword evidence="3" id="KW-1185">Reference proteome</keyword>